<evidence type="ECO:0000313" key="3">
    <source>
        <dbReference type="Proteomes" id="UP000765160"/>
    </source>
</evidence>
<dbReference type="Pfam" id="PF04286">
    <property type="entry name" value="DUF445"/>
    <property type="match status" value="1"/>
</dbReference>
<sequence length="434" mass="45654">MQDSPPPPSPLPLTPDTEDQLRRGLNRHRAAATGLLAGMGGLLLGSYALPPGYGTDLLQAAAKAGVVGGIADWFAVTALFRHPLGLPIPHTAIIPMQKERLGAGLGRFVANHVFTEAEVSRVLSKVDLARVLGDFFSDPAAVQPAAGALAKGLPRILASLEDGRARRLLGRLLPRIAGGPGAARVLARALTALIEGGRHQEVFDLAIGQLKAVLVAKEDQLQSAIAARVRAEGGALVGWIAGAGIARRVLSALNAELDRVQPGDSDLRAAFEAWIRAEITRLETDPDRAAAVGRALREALAHPAVAAWLGDIWGRLRAALEADAANPNGRTVQALQAALGNLGTMLAEDPAARDRLNKGAERALIALLPRARTQLSDFIAGVVRNWDTATVTEKIELRVGRDLQYVRMNGTLVGFLVGGALYALLTAIFGRVAG</sequence>
<name>A0ABX1ETV0_9PROT</name>
<dbReference type="PANTHER" id="PTHR38442:SF1">
    <property type="entry name" value="INNER MEMBRANE PROTEIN"/>
    <property type="match status" value="1"/>
</dbReference>
<gene>
    <name evidence="2" type="ORF">HB662_04120</name>
</gene>
<keyword evidence="1" id="KW-0472">Membrane</keyword>
<feature type="transmembrane region" description="Helical" evidence="1">
    <location>
        <begin position="411"/>
        <end position="433"/>
    </location>
</feature>
<accession>A0ABX1ETV0</accession>
<keyword evidence="1" id="KW-1133">Transmembrane helix</keyword>
<dbReference type="EMBL" id="JAAVTX010000001">
    <property type="protein sequence ID" value="NKE43950.1"/>
    <property type="molecule type" value="Genomic_DNA"/>
</dbReference>
<evidence type="ECO:0000256" key="1">
    <source>
        <dbReference type="SAM" id="Phobius"/>
    </source>
</evidence>
<dbReference type="InterPro" id="IPR007383">
    <property type="entry name" value="DUF445"/>
</dbReference>
<comment type="caution">
    <text evidence="2">The sequence shown here is derived from an EMBL/GenBank/DDBJ whole genome shotgun (WGS) entry which is preliminary data.</text>
</comment>
<dbReference type="RefSeq" id="WP_168047389.1">
    <property type="nucleotide sequence ID" value="NZ_JAATJR010000001.1"/>
</dbReference>
<organism evidence="2 3">
    <name type="scientific">Falsiroseomonas frigidaquae</name>
    <dbReference type="NCBI Taxonomy" id="487318"/>
    <lineage>
        <taxon>Bacteria</taxon>
        <taxon>Pseudomonadati</taxon>
        <taxon>Pseudomonadota</taxon>
        <taxon>Alphaproteobacteria</taxon>
        <taxon>Acetobacterales</taxon>
        <taxon>Roseomonadaceae</taxon>
        <taxon>Falsiroseomonas</taxon>
    </lineage>
</organism>
<dbReference type="Proteomes" id="UP000765160">
    <property type="component" value="Unassembled WGS sequence"/>
</dbReference>
<evidence type="ECO:0000313" key="2">
    <source>
        <dbReference type="EMBL" id="NKE43950.1"/>
    </source>
</evidence>
<keyword evidence="1" id="KW-0812">Transmembrane</keyword>
<keyword evidence="3" id="KW-1185">Reference proteome</keyword>
<protein>
    <submittedName>
        <fullName evidence="2">DUF445 domain-containing protein</fullName>
    </submittedName>
</protein>
<reference evidence="2 3" key="1">
    <citation type="submission" date="2020-03" db="EMBL/GenBank/DDBJ databases">
        <title>Roseomonas selenitidurans sp. nov. isolated from soil.</title>
        <authorList>
            <person name="Liu H."/>
        </authorList>
    </citation>
    <scope>NUCLEOTIDE SEQUENCE [LARGE SCALE GENOMIC DNA]</scope>
    <source>
        <strain evidence="2 3">JCM 15073</strain>
    </source>
</reference>
<dbReference type="PANTHER" id="PTHR38442">
    <property type="entry name" value="INNER MEMBRANE PROTEIN-RELATED"/>
    <property type="match status" value="1"/>
</dbReference>
<proteinExistence type="predicted"/>